<dbReference type="GO" id="GO:0010181">
    <property type="term" value="F:FMN binding"/>
    <property type="evidence" value="ECO:0007669"/>
    <property type="project" value="InterPro"/>
</dbReference>
<dbReference type="Gene3D" id="2.30.110.10">
    <property type="entry name" value="Electron Transport, Fmn-binding Protein, Chain A"/>
    <property type="match status" value="1"/>
</dbReference>
<dbReference type="Pfam" id="PF01613">
    <property type="entry name" value="Flavin_Reduct"/>
    <property type="match status" value="1"/>
</dbReference>
<dbReference type="InterPro" id="IPR052174">
    <property type="entry name" value="Flavoredoxin"/>
</dbReference>
<name>A0A0U9HDY2_9FIRM</name>
<proteinExistence type="inferred from homology"/>
<dbReference type="InterPro" id="IPR012349">
    <property type="entry name" value="Split_barrel_FMN-bd"/>
</dbReference>
<dbReference type="Proteomes" id="UP000062160">
    <property type="component" value="Unassembled WGS sequence"/>
</dbReference>
<dbReference type="PANTHER" id="PTHR43567:SF5">
    <property type="entry name" value="HYPOTHETICAL CYTOSOLIC PROTEIN"/>
    <property type="match status" value="1"/>
</dbReference>
<keyword evidence="4" id="KW-1185">Reference proteome</keyword>
<dbReference type="EMBL" id="DF977000">
    <property type="protein sequence ID" value="GAQ24958.1"/>
    <property type="molecule type" value="Genomic_DNA"/>
</dbReference>
<organism evidence="3">
    <name type="scientific">Tepidanaerobacter syntrophicus</name>
    <dbReference type="NCBI Taxonomy" id="224999"/>
    <lineage>
        <taxon>Bacteria</taxon>
        <taxon>Bacillati</taxon>
        <taxon>Bacillota</taxon>
        <taxon>Clostridia</taxon>
        <taxon>Thermosediminibacterales</taxon>
        <taxon>Tepidanaerobacteraceae</taxon>
        <taxon>Tepidanaerobacter</taxon>
    </lineage>
</organism>
<evidence type="ECO:0000259" key="2">
    <source>
        <dbReference type="Pfam" id="PF01613"/>
    </source>
</evidence>
<dbReference type="SUPFAM" id="SSF50475">
    <property type="entry name" value="FMN-binding split barrel"/>
    <property type="match status" value="1"/>
</dbReference>
<evidence type="ECO:0000256" key="1">
    <source>
        <dbReference type="ARBA" id="ARBA00038054"/>
    </source>
</evidence>
<dbReference type="PANTHER" id="PTHR43567">
    <property type="entry name" value="FLAVOREDOXIN-RELATED-RELATED"/>
    <property type="match status" value="1"/>
</dbReference>
<feature type="domain" description="Flavin reductase like" evidence="2">
    <location>
        <begin position="21"/>
        <end position="164"/>
    </location>
</feature>
<comment type="similarity">
    <text evidence="1">Belongs to the flavoredoxin family.</text>
</comment>
<sequence length="167" mass="18882">MKELHISEVSEEIINELPGGALLTVKSKNGLNTMVIGWATLGRVWNKPILTVMVRFSRFTHDIIKDADSFTVSFSTKGKLKGAIAGCGSKSGRDIDKFKEFNLTPSYVENIESPYIAEGDLHIICKIVYKNTMEPELLSDEIKERWYSDNDYHTIYYGEVIKVLADE</sequence>
<evidence type="ECO:0000313" key="4">
    <source>
        <dbReference type="Proteomes" id="UP000062160"/>
    </source>
</evidence>
<dbReference type="AlphaFoldDB" id="A0A0U9HDY2"/>
<dbReference type="GO" id="GO:0016646">
    <property type="term" value="F:oxidoreductase activity, acting on the CH-NH group of donors, NAD or NADP as acceptor"/>
    <property type="evidence" value="ECO:0007669"/>
    <property type="project" value="UniProtKB-ARBA"/>
</dbReference>
<dbReference type="STRING" id="224999.GCA_001485475_00967"/>
<dbReference type="RefSeq" id="WP_059032263.1">
    <property type="nucleotide sequence ID" value="NZ_BSDN01000008.1"/>
</dbReference>
<dbReference type="OrthoDB" id="9791490at2"/>
<protein>
    <submittedName>
        <fullName evidence="3">NADH-FMN oxidoreductase RutF, flavin reductase (DIM6/NTAB) family</fullName>
    </submittedName>
</protein>
<gene>
    <name evidence="3" type="ORF">TSYNT_6343</name>
</gene>
<dbReference type="InterPro" id="IPR002563">
    <property type="entry name" value="Flavin_Rdtase-like_dom"/>
</dbReference>
<reference evidence="3" key="1">
    <citation type="journal article" date="2016" name="Genome Announc.">
        <title>Draft Genome Sequence of the Syntrophic Lactate-Degrading Bacterium Tepidanaerobacter syntrophicus JLT.</title>
        <authorList>
            <person name="Matsuura N."/>
            <person name="Ohashi A."/>
            <person name="Tourlousse D.M."/>
            <person name="Sekiguchi Y."/>
        </authorList>
    </citation>
    <scope>NUCLEOTIDE SEQUENCE [LARGE SCALE GENOMIC DNA]</scope>
    <source>
        <strain evidence="3">JL</strain>
    </source>
</reference>
<evidence type="ECO:0000313" key="3">
    <source>
        <dbReference type="EMBL" id="GAQ24958.1"/>
    </source>
</evidence>
<accession>A0A0U9HDY2</accession>